<organism evidence="2 3">
    <name type="scientific">Calocera cornea HHB12733</name>
    <dbReference type="NCBI Taxonomy" id="1353952"/>
    <lineage>
        <taxon>Eukaryota</taxon>
        <taxon>Fungi</taxon>
        <taxon>Dikarya</taxon>
        <taxon>Basidiomycota</taxon>
        <taxon>Agaricomycotina</taxon>
        <taxon>Dacrymycetes</taxon>
        <taxon>Dacrymycetales</taxon>
        <taxon>Dacrymycetaceae</taxon>
        <taxon>Calocera</taxon>
    </lineage>
</organism>
<evidence type="ECO:0000256" key="1">
    <source>
        <dbReference type="SAM" id="MobiDB-lite"/>
    </source>
</evidence>
<keyword evidence="3" id="KW-1185">Reference proteome</keyword>
<dbReference type="PANTHER" id="PTHR28027">
    <property type="entry name" value="TRANSCRIPTIONAL REGULATOR MIT1"/>
    <property type="match status" value="1"/>
</dbReference>
<dbReference type="InterPro" id="IPR018608">
    <property type="entry name" value="Gti1/Pac2"/>
</dbReference>
<gene>
    <name evidence="2" type="ORF">CALCODRAFT_498482</name>
</gene>
<feature type="compositionally biased region" description="Basic and acidic residues" evidence="1">
    <location>
        <begin position="415"/>
        <end position="424"/>
    </location>
</feature>
<evidence type="ECO:0000313" key="3">
    <source>
        <dbReference type="Proteomes" id="UP000076842"/>
    </source>
</evidence>
<accession>A0A165EV59</accession>
<dbReference type="InParanoid" id="A0A165EV59"/>
<sequence>MASVEPVPPTNVATQHGPYSGWIDNTHDALLVYEAASRGIIPRITRRLSANERALIGSGTIFVYDERESGIKRWTDGYTWSPSRAQNNFFLYREVLNRAPNSPTKSTGPSEKVDAVPDEAIDEQCCYSEEVRLAFEKDRNLEKTLVGSLRNSYPFKVGGMMKKTISFCVKGVVSHHIVSYYTLEDIVAGRLIKVSDIPEISNLEPSAVYMDNLDVLNFPPKTLKTEDGIVRYISEADDIDKSRAGRPKDHPHVRAEERAREHNFGFEEDESQGRRRVDTSVSPMTYSRYQPYYRRKSGSSGTYAGEDEQMPHMPMYYYPRGSGPSRRPGGHSQTSGYPGYPYAYDPYAAYHHWYAQQAAYYGPYPPGPYGYPYSYPQYYPDHRYARPPSVDPRSPGGSSVEEVEKATEDVGEDVPVDRAHKTSSERAPASSADVVNGVEKATEDVEEDVPVDERHKTSSERAPAPNRADVEMSDLSEDHVEGPAAASEAAPEVSGLETKSLSPLTPPADDDESL</sequence>
<dbReference type="GO" id="GO:0003677">
    <property type="term" value="F:DNA binding"/>
    <property type="evidence" value="ECO:0007669"/>
    <property type="project" value="TreeGrafter"/>
</dbReference>
<dbReference type="Pfam" id="PF09729">
    <property type="entry name" value="Gti1_Pac2"/>
    <property type="match status" value="1"/>
</dbReference>
<evidence type="ECO:0000313" key="2">
    <source>
        <dbReference type="EMBL" id="KZT55586.1"/>
    </source>
</evidence>
<proteinExistence type="predicted"/>
<feature type="region of interest" description="Disordered" evidence="1">
    <location>
        <begin position="382"/>
        <end position="514"/>
    </location>
</feature>
<feature type="compositionally biased region" description="Low complexity" evidence="1">
    <location>
        <begin position="482"/>
        <end position="495"/>
    </location>
</feature>
<name>A0A165EV59_9BASI</name>
<dbReference type="AlphaFoldDB" id="A0A165EV59"/>
<protein>
    <submittedName>
        <fullName evidence="2">Uncharacterized protein</fullName>
    </submittedName>
</protein>
<dbReference type="Proteomes" id="UP000076842">
    <property type="component" value="Unassembled WGS sequence"/>
</dbReference>
<dbReference type="OrthoDB" id="5572844at2759"/>
<dbReference type="PANTHER" id="PTHR28027:SF2">
    <property type="entry name" value="TRANSCRIPTIONAL REGULATOR MIT1"/>
    <property type="match status" value="1"/>
</dbReference>
<reference evidence="2 3" key="1">
    <citation type="journal article" date="2016" name="Mol. Biol. Evol.">
        <title>Comparative Genomics of Early-Diverging Mushroom-Forming Fungi Provides Insights into the Origins of Lignocellulose Decay Capabilities.</title>
        <authorList>
            <person name="Nagy L.G."/>
            <person name="Riley R."/>
            <person name="Tritt A."/>
            <person name="Adam C."/>
            <person name="Daum C."/>
            <person name="Floudas D."/>
            <person name="Sun H."/>
            <person name="Yadav J.S."/>
            <person name="Pangilinan J."/>
            <person name="Larsson K.H."/>
            <person name="Matsuura K."/>
            <person name="Barry K."/>
            <person name="Labutti K."/>
            <person name="Kuo R."/>
            <person name="Ohm R.A."/>
            <person name="Bhattacharya S.S."/>
            <person name="Shirouzu T."/>
            <person name="Yoshinaga Y."/>
            <person name="Martin F.M."/>
            <person name="Grigoriev I.V."/>
            <person name="Hibbett D.S."/>
        </authorList>
    </citation>
    <scope>NUCLEOTIDE SEQUENCE [LARGE SCALE GENOMIC DNA]</scope>
    <source>
        <strain evidence="2 3">HHB12733</strain>
    </source>
</reference>
<dbReference type="EMBL" id="KV423992">
    <property type="protein sequence ID" value="KZT55586.1"/>
    <property type="molecule type" value="Genomic_DNA"/>
</dbReference>